<organism evidence="1">
    <name type="scientific">viral metagenome</name>
    <dbReference type="NCBI Taxonomy" id="1070528"/>
    <lineage>
        <taxon>unclassified sequences</taxon>
        <taxon>metagenomes</taxon>
        <taxon>organismal metagenomes</taxon>
    </lineage>
</organism>
<proteinExistence type="predicted"/>
<accession>A0A6C0J2S1</accession>
<reference evidence="1" key="1">
    <citation type="journal article" date="2020" name="Nature">
        <title>Giant virus diversity and host interactions through global metagenomics.</title>
        <authorList>
            <person name="Schulz F."/>
            <person name="Roux S."/>
            <person name="Paez-Espino D."/>
            <person name="Jungbluth S."/>
            <person name="Walsh D.A."/>
            <person name="Denef V.J."/>
            <person name="McMahon K.D."/>
            <person name="Konstantinidis K.T."/>
            <person name="Eloe-Fadrosh E.A."/>
            <person name="Kyrpides N.C."/>
            <person name="Woyke T."/>
        </authorList>
    </citation>
    <scope>NUCLEOTIDE SEQUENCE</scope>
    <source>
        <strain evidence="1">GVMAG-M-3300025778-1</strain>
    </source>
</reference>
<sequence>MLASRALQTQERVLPHLIRLQHGFMTETSLDQTQQLINQMQEMLREMRVALHAPPKMDLKNDNDVVPVSQLK</sequence>
<dbReference type="EMBL" id="MN740319">
    <property type="protein sequence ID" value="QHT99974.1"/>
    <property type="molecule type" value="Genomic_DNA"/>
</dbReference>
<protein>
    <submittedName>
        <fullName evidence="1">Uncharacterized protein</fullName>
    </submittedName>
</protein>
<name>A0A6C0J2S1_9ZZZZ</name>
<dbReference type="AlphaFoldDB" id="A0A6C0J2S1"/>
<evidence type="ECO:0000313" key="1">
    <source>
        <dbReference type="EMBL" id="QHT99974.1"/>
    </source>
</evidence>